<reference evidence="3" key="2">
    <citation type="journal article" date="2024" name="Plant">
        <title>Genomic evolution and insights into agronomic trait innovations of Sesamum species.</title>
        <authorList>
            <person name="Miao H."/>
            <person name="Wang L."/>
            <person name="Qu L."/>
            <person name="Liu H."/>
            <person name="Sun Y."/>
            <person name="Le M."/>
            <person name="Wang Q."/>
            <person name="Wei S."/>
            <person name="Zheng Y."/>
            <person name="Lin W."/>
            <person name="Duan Y."/>
            <person name="Cao H."/>
            <person name="Xiong S."/>
            <person name="Wang X."/>
            <person name="Wei L."/>
            <person name="Li C."/>
            <person name="Ma Q."/>
            <person name="Ju M."/>
            <person name="Zhao R."/>
            <person name="Li G."/>
            <person name="Mu C."/>
            <person name="Tian Q."/>
            <person name="Mei H."/>
            <person name="Zhang T."/>
            <person name="Gao T."/>
            <person name="Zhang H."/>
        </authorList>
    </citation>
    <scope>NUCLEOTIDE SEQUENCE</scope>
    <source>
        <strain evidence="3">KEN1</strain>
    </source>
</reference>
<reference evidence="3" key="1">
    <citation type="submission" date="2020-06" db="EMBL/GenBank/DDBJ databases">
        <authorList>
            <person name="Li T."/>
            <person name="Hu X."/>
            <person name="Zhang T."/>
            <person name="Song X."/>
            <person name="Zhang H."/>
            <person name="Dai N."/>
            <person name="Sheng W."/>
            <person name="Hou X."/>
            <person name="Wei L."/>
        </authorList>
    </citation>
    <scope>NUCLEOTIDE SEQUENCE</scope>
    <source>
        <strain evidence="3">KEN1</strain>
        <tissue evidence="3">Leaf</tissue>
    </source>
</reference>
<dbReference type="EMBL" id="JACGWN010000009">
    <property type="protein sequence ID" value="KAL0433769.1"/>
    <property type="molecule type" value="Genomic_DNA"/>
</dbReference>
<name>A0AAW2VXP8_9LAMI</name>
<feature type="signal peptide" evidence="1">
    <location>
        <begin position="1"/>
        <end position="24"/>
    </location>
</feature>
<organism evidence="3">
    <name type="scientific">Sesamum latifolium</name>
    <dbReference type="NCBI Taxonomy" id="2727402"/>
    <lineage>
        <taxon>Eukaryota</taxon>
        <taxon>Viridiplantae</taxon>
        <taxon>Streptophyta</taxon>
        <taxon>Embryophyta</taxon>
        <taxon>Tracheophyta</taxon>
        <taxon>Spermatophyta</taxon>
        <taxon>Magnoliopsida</taxon>
        <taxon>eudicotyledons</taxon>
        <taxon>Gunneridae</taxon>
        <taxon>Pentapetalae</taxon>
        <taxon>asterids</taxon>
        <taxon>lamiids</taxon>
        <taxon>Lamiales</taxon>
        <taxon>Pedaliaceae</taxon>
        <taxon>Sesamum</taxon>
    </lineage>
</organism>
<dbReference type="AlphaFoldDB" id="A0AAW2VXP8"/>
<keyword evidence="1" id="KW-0732">Signal</keyword>
<evidence type="ECO:0000256" key="1">
    <source>
        <dbReference type="SAM" id="SignalP"/>
    </source>
</evidence>
<proteinExistence type="predicted"/>
<accession>A0AAW2VXP8</accession>
<sequence>MIGKGILILLVYVDDVLLTGPFEAEIVEVKCFLDSEFTIKNLGPAKYFLGLEIARCAAGTSITQHKYVHDIIKDAGLNTCKPVSTPLPLGVKLSAHDTDPLPDPSPHRRLVGRLIYLSFTRPDISFGVQQLSQLFTNQVKLTWTPHST</sequence>
<evidence type="ECO:0000313" key="3">
    <source>
        <dbReference type="EMBL" id="KAL0433769.1"/>
    </source>
</evidence>
<dbReference type="SUPFAM" id="SSF56672">
    <property type="entry name" value="DNA/RNA polymerases"/>
    <property type="match status" value="1"/>
</dbReference>
<evidence type="ECO:0000259" key="2">
    <source>
        <dbReference type="Pfam" id="PF07727"/>
    </source>
</evidence>
<dbReference type="InterPro" id="IPR043502">
    <property type="entry name" value="DNA/RNA_pol_sf"/>
</dbReference>
<comment type="caution">
    <text evidence="3">The sequence shown here is derived from an EMBL/GenBank/DDBJ whole genome shotgun (WGS) entry which is preliminary data.</text>
</comment>
<feature type="domain" description="Reverse transcriptase Ty1/copia-type" evidence="2">
    <location>
        <begin position="3"/>
        <end position="87"/>
    </location>
</feature>
<protein>
    <submittedName>
        <fullName evidence="3">Mitochondrial protein</fullName>
    </submittedName>
</protein>
<gene>
    <name evidence="3" type="ORF">Slati_2711200</name>
</gene>
<dbReference type="InterPro" id="IPR013103">
    <property type="entry name" value="RVT_2"/>
</dbReference>
<dbReference type="Pfam" id="PF07727">
    <property type="entry name" value="RVT_2"/>
    <property type="match status" value="1"/>
</dbReference>
<feature type="chain" id="PRO_5043318526" evidence="1">
    <location>
        <begin position="25"/>
        <end position="148"/>
    </location>
</feature>